<evidence type="ECO:0008006" key="3">
    <source>
        <dbReference type="Google" id="ProtNLM"/>
    </source>
</evidence>
<dbReference type="AlphaFoldDB" id="A0A8J5KGL3"/>
<evidence type="ECO:0000313" key="2">
    <source>
        <dbReference type="Proteomes" id="UP000734854"/>
    </source>
</evidence>
<keyword evidence="2" id="KW-1185">Reference proteome</keyword>
<name>A0A8J5KGL3_ZINOF</name>
<dbReference type="Proteomes" id="UP000734854">
    <property type="component" value="Unassembled WGS sequence"/>
</dbReference>
<organism evidence="1 2">
    <name type="scientific">Zingiber officinale</name>
    <name type="common">Ginger</name>
    <name type="synonym">Amomum zingiber</name>
    <dbReference type="NCBI Taxonomy" id="94328"/>
    <lineage>
        <taxon>Eukaryota</taxon>
        <taxon>Viridiplantae</taxon>
        <taxon>Streptophyta</taxon>
        <taxon>Embryophyta</taxon>
        <taxon>Tracheophyta</taxon>
        <taxon>Spermatophyta</taxon>
        <taxon>Magnoliopsida</taxon>
        <taxon>Liliopsida</taxon>
        <taxon>Zingiberales</taxon>
        <taxon>Zingiberaceae</taxon>
        <taxon>Zingiber</taxon>
    </lineage>
</organism>
<dbReference type="InterPro" id="IPR006734">
    <property type="entry name" value="PLATZ"/>
</dbReference>
<dbReference type="EMBL" id="JACMSC010000016">
    <property type="protein sequence ID" value="KAG6482776.1"/>
    <property type="molecule type" value="Genomic_DNA"/>
</dbReference>
<dbReference type="PANTHER" id="PTHR31065">
    <property type="entry name" value="PLATZ TRANSCRIPTION FACTOR FAMILY PROTEIN"/>
    <property type="match status" value="1"/>
</dbReference>
<comment type="caution">
    <text evidence="1">The sequence shown here is derived from an EMBL/GenBank/DDBJ whole genome shotgun (WGS) entry which is preliminary data.</text>
</comment>
<gene>
    <name evidence="1" type="ORF">ZIOFF_059415</name>
</gene>
<evidence type="ECO:0000313" key="1">
    <source>
        <dbReference type="EMBL" id="KAG6482776.1"/>
    </source>
</evidence>
<dbReference type="PANTHER" id="PTHR31065:SF11">
    <property type="entry name" value="PROTEIN RGF1 INDUCIBLE TRANSCRIPTION FACTOR 1"/>
    <property type="match status" value="1"/>
</dbReference>
<protein>
    <recommendedName>
        <fullName evidence="3">B box-type domain-containing protein</fullName>
    </recommendedName>
</protein>
<proteinExistence type="predicted"/>
<accession>A0A8J5KGL3</accession>
<dbReference type="Pfam" id="PF04640">
    <property type="entry name" value="PLATZ"/>
    <property type="match status" value="1"/>
</dbReference>
<sequence length="417" mass="46960">MRPLLCRLIEHQHKDSFLLWGRIPVGLAVVSLIQQLILLLAATYLVASNEPLLISSTQASVDITADRRLPPSPSLLQPLLRHLVEHQRKDSSSLAWIHLSPQIRLIFPSSSEDHRRRTGPASATSTPCPNSRLGALTVILEWGRIPVGLAMVSLIQQLILLLAATKQPLIVLSIEALEQYEVMRKPDWLVALDSQKFFVPCSAHAHAKKNEKNICCLDCCTGICPHCVPAHRFHRMVQVRRYVYHDVVRLQDLDKLIDCSNVQSYTINSSKVVFLKKRPQNRQFKGSGNLCTSCDRCLQEPYVHCSLECKVDYLLGQKKDLSPYLRKCKTLQLSPDFHVPRDDEEVNETTHSTIVEGDELVGSSDSENLSSDNIVRVKRNERYIINCAAAASTIYDDASMAKNISRRKSTPFRSPLS</sequence>
<reference evidence="1 2" key="1">
    <citation type="submission" date="2020-08" db="EMBL/GenBank/DDBJ databases">
        <title>Plant Genome Project.</title>
        <authorList>
            <person name="Zhang R.-G."/>
        </authorList>
    </citation>
    <scope>NUCLEOTIDE SEQUENCE [LARGE SCALE GENOMIC DNA]</scope>
    <source>
        <tissue evidence="1">Rhizome</tissue>
    </source>
</reference>